<dbReference type="OMA" id="CILPRIT"/>
<evidence type="ECO:0000259" key="2">
    <source>
        <dbReference type="Pfam" id="PF05970"/>
    </source>
</evidence>
<keyword evidence="1" id="KW-0547">Nucleotide-binding</keyword>
<dbReference type="GO" id="GO:0006281">
    <property type="term" value="P:DNA repair"/>
    <property type="evidence" value="ECO:0007669"/>
    <property type="project" value="UniProtKB-KW"/>
</dbReference>
<dbReference type="InParanoid" id="A0A671VV85"/>
<dbReference type="PANTHER" id="PTHR10492:SF57">
    <property type="entry name" value="ATP-DEPENDENT DNA HELICASE"/>
    <property type="match status" value="1"/>
</dbReference>
<dbReference type="GeneTree" id="ENSGT00940000166217"/>
<dbReference type="GO" id="GO:0016787">
    <property type="term" value="F:hydrolase activity"/>
    <property type="evidence" value="ECO:0007669"/>
    <property type="project" value="UniProtKB-KW"/>
</dbReference>
<dbReference type="Pfam" id="PF21530">
    <property type="entry name" value="Pif1_2B_dom"/>
    <property type="match status" value="1"/>
</dbReference>
<evidence type="ECO:0000313" key="5">
    <source>
        <dbReference type="Proteomes" id="UP000472265"/>
    </source>
</evidence>
<keyword evidence="5" id="KW-1185">Reference proteome</keyword>
<proteinExistence type="inferred from homology"/>
<dbReference type="GO" id="GO:0006310">
    <property type="term" value="P:DNA recombination"/>
    <property type="evidence" value="ECO:0007669"/>
    <property type="project" value="UniProtKB-KW"/>
</dbReference>
<dbReference type="Proteomes" id="UP000472265">
    <property type="component" value="Chromosome 16"/>
</dbReference>
<comment type="cofactor">
    <cofactor evidence="1">
        <name>Mg(2+)</name>
        <dbReference type="ChEBI" id="CHEBI:18420"/>
    </cofactor>
</comment>
<dbReference type="InterPro" id="IPR010285">
    <property type="entry name" value="DNA_helicase_pif1-like_DEAD"/>
</dbReference>
<keyword evidence="1" id="KW-0347">Helicase</keyword>
<dbReference type="GO" id="GO:0000723">
    <property type="term" value="P:telomere maintenance"/>
    <property type="evidence" value="ECO:0007669"/>
    <property type="project" value="InterPro"/>
</dbReference>
<keyword evidence="1" id="KW-0234">DNA repair</keyword>
<feature type="domain" description="DNA helicase Pif1-like DEAD-box helicase" evidence="2">
    <location>
        <begin position="167"/>
        <end position="378"/>
    </location>
</feature>
<dbReference type="GO" id="GO:0005524">
    <property type="term" value="F:ATP binding"/>
    <property type="evidence" value="ECO:0007669"/>
    <property type="project" value="UniProtKB-KW"/>
</dbReference>
<organism evidence="4 5">
    <name type="scientific">Sparus aurata</name>
    <name type="common">Gilthead sea bream</name>
    <dbReference type="NCBI Taxonomy" id="8175"/>
    <lineage>
        <taxon>Eukaryota</taxon>
        <taxon>Metazoa</taxon>
        <taxon>Chordata</taxon>
        <taxon>Craniata</taxon>
        <taxon>Vertebrata</taxon>
        <taxon>Euteleostomi</taxon>
        <taxon>Actinopterygii</taxon>
        <taxon>Neopterygii</taxon>
        <taxon>Teleostei</taxon>
        <taxon>Neoteleostei</taxon>
        <taxon>Acanthomorphata</taxon>
        <taxon>Eupercaria</taxon>
        <taxon>Spariformes</taxon>
        <taxon>Sparidae</taxon>
        <taxon>Sparus</taxon>
    </lineage>
</organism>
<evidence type="ECO:0000256" key="1">
    <source>
        <dbReference type="RuleBase" id="RU363044"/>
    </source>
</evidence>
<sequence>MVKETQKRHLPHIHMLITMVPRDKPRTSTDIDRVVSAEIPDKETNPELHRIVTSHMIHGPCGQWNRDSPCMTTLTHCIEDDLKKRLALPSQRRSEGALMCLSIMHGLLLLDLKDQVERHGFTLNGHFGLNEPNPLHDHNQTPRIIQLEIEHNMEEVLANITRTENRLNHKQQTVIKTVMESVVKGLGKMIALDASGGTGKTFISCHILDKVRAEGKVALATAASGIAATLLPKGTTFHSRTKCPLILTDESTCSVSEHDSTATIIRMTHLMVVDEVMMMDRRALEAADRTFQWLRGSAKPFGGITMVFSGDWRQILTVVPHGSRIKIIGRCCKSSYLWKNVETLRLTENMRISQAAEHQQAEEEFARFLLDLGEAKIPVVPEEDMLANISSPTWLCERVILCPTNSEVDIVNEYMTKIFPGEEHVCNSVDTADSEGHHMYPTEFLNTLCPSGMPPHRITLKVGMVIMLLRNFDQQNGHCNGSRYIIEQILPHPLVAKSVIGVDAGRALLIPRITLIPSDNIFPFTLRRKQFPVRPCFAMTVNKSQGQSLQRVGVFCTRDFFSHGQFYVAASRVGRSNRLRILALDEETKKKCHFLSNVVYTEVLTHRHSLSTLLLKRITQNTFV</sequence>
<dbReference type="InterPro" id="IPR027417">
    <property type="entry name" value="P-loop_NTPase"/>
</dbReference>
<dbReference type="InterPro" id="IPR049163">
    <property type="entry name" value="Pif1-like_2B_dom"/>
</dbReference>
<dbReference type="AlphaFoldDB" id="A0A671VV85"/>
<evidence type="ECO:0000259" key="3">
    <source>
        <dbReference type="Pfam" id="PF21530"/>
    </source>
</evidence>
<evidence type="ECO:0000313" key="4">
    <source>
        <dbReference type="Ensembl" id="ENSSAUP00010030803.1"/>
    </source>
</evidence>
<reference evidence="4" key="1">
    <citation type="submission" date="2021-04" db="EMBL/GenBank/DDBJ databases">
        <authorList>
            <consortium name="Wellcome Sanger Institute Data Sharing"/>
        </authorList>
    </citation>
    <scope>NUCLEOTIDE SEQUENCE [LARGE SCALE GENOMIC DNA]</scope>
</reference>
<accession>A0A671VV85</accession>
<keyword evidence="1" id="KW-0227">DNA damage</keyword>
<dbReference type="Gene3D" id="3.40.50.300">
    <property type="entry name" value="P-loop containing nucleotide triphosphate hydrolases"/>
    <property type="match status" value="1"/>
</dbReference>
<dbReference type="PANTHER" id="PTHR10492">
    <property type="match status" value="1"/>
</dbReference>
<dbReference type="GO" id="GO:0043139">
    <property type="term" value="F:5'-3' DNA helicase activity"/>
    <property type="evidence" value="ECO:0007669"/>
    <property type="project" value="UniProtKB-EC"/>
</dbReference>
<dbReference type="EC" id="5.6.2.3" evidence="1"/>
<protein>
    <recommendedName>
        <fullName evidence="1">ATP-dependent DNA helicase</fullName>
        <ecNumber evidence="1">5.6.2.3</ecNumber>
    </recommendedName>
</protein>
<keyword evidence="1" id="KW-0233">DNA recombination</keyword>
<name>A0A671VV85_SPAAU</name>
<feature type="domain" description="DNA helicase Pif1-like 2B" evidence="3">
    <location>
        <begin position="443"/>
        <end position="488"/>
    </location>
</feature>
<comment type="catalytic activity">
    <reaction evidence="1">
        <text>ATP + H2O = ADP + phosphate + H(+)</text>
        <dbReference type="Rhea" id="RHEA:13065"/>
        <dbReference type="ChEBI" id="CHEBI:15377"/>
        <dbReference type="ChEBI" id="CHEBI:15378"/>
        <dbReference type="ChEBI" id="CHEBI:30616"/>
        <dbReference type="ChEBI" id="CHEBI:43474"/>
        <dbReference type="ChEBI" id="CHEBI:456216"/>
        <dbReference type="EC" id="5.6.2.3"/>
    </reaction>
</comment>
<keyword evidence="1" id="KW-0067">ATP-binding</keyword>
<keyword evidence="1" id="KW-0378">Hydrolase</keyword>
<dbReference type="Ensembl" id="ENSSAUT00010032476.1">
    <property type="protein sequence ID" value="ENSSAUP00010030803.1"/>
    <property type="gene ID" value="ENSSAUG00010013194.1"/>
</dbReference>
<reference evidence="4" key="3">
    <citation type="submission" date="2025-09" db="UniProtKB">
        <authorList>
            <consortium name="Ensembl"/>
        </authorList>
    </citation>
    <scope>IDENTIFICATION</scope>
</reference>
<dbReference type="SUPFAM" id="SSF52540">
    <property type="entry name" value="P-loop containing nucleoside triphosphate hydrolases"/>
    <property type="match status" value="2"/>
</dbReference>
<comment type="similarity">
    <text evidence="1">Belongs to the helicase family.</text>
</comment>
<reference evidence="4" key="2">
    <citation type="submission" date="2025-08" db="UniProtKB">
        <authorList>
            <consortium name="Ensembl"/>
        </authorList>
    </citation>
    <scope>IDENTIFICATION</scope>
</reference>
<dbReference type="Pfam" id="PF05970">
    <property type="entry name" value="PIF1"/>
    <property type="match status" value="1"/>
</dbReference>